<dbReference type="GO" id="GO:0016829">
    <property type="term" value="F:lyase activity"/>
    <property type="evidence" value="ECO:0007669"/>
    <property type="project" value="UniProtKB-KW"/>
</dbReference>
<keyword evidence="11" id="KW-1185">Reference proteome</keyword>
<evidence type="ECO:0000259" key="7">
    <source>
        <dbReference type="Pfam" id="PF22451"/>
    </source>
</evidence>
<dbReference type="Gene3D" id="1.10.10.10">
    <property type="entry name" value="Winged helix-like DNA-binding domain superfamily/Winged helix DNA-binding domain"/>
    <property type="match status" value="1"/>
</dbReference>
<evidence type="ECO:0000256" key="5">
    <source>
        <dbReference type="ARBA" id="ARBA00048470"/>
    </source>
</evidence>
<dbReference type="InterPro" id="IPR036388">
    <property type="entry name" value="WH-like_DNA-bd_sf"/>
</dbReference>
<proteinExistence type="inferred from homology"/>
<dbReference type="PANTHER" id="PTHR43413:SF1">
    <property type="entry name" value="SIROHEME DECARBOXYLASE NIRL SUBUNIT"/>
    <property type="match status" value="1"/>
</dbReference>
<evidence type="ECO:0000256" key="3">
    <source>
        <dbReference type="ARBA" id="ARBA00023457"/>
    </source>
</evidence>
<evidence type="ECO:0000256" key="1">
    <source>
        <dbReference type="ARBA" id="ARBA00023239"/>
    </source>
</evidence>
<evidence type="ECO:0000313" key="9">
    <source>
        <dbReference type="EMBL" id="XAN16337.1"/>
    </source>
</evidence>
<evidence type="ECO:0000313" key="11">
    <source>
        <dbReference type="Proteomes" id="UP001446337"/>
    </source>
</evidence>
<dbReference type="InterPro" id="IPR040523">
    <property type="entry name" value="AsnC_trans_reg2"/>
</dbReference>
<protein>
    <recommendedName>
        <fullName evidence="4">siroheme decarboxylase</fullName>
        <ecNumber evidence="4">4.1.1.111</ecNumber>
    </recommendedName>
</protein>
<comment type="pathway">
    <text evidence="2">Porphyrin-containing compound metabolism.</text>
</comment>
<comment type="catalytic activity">
    <reaction evidence="5">
        <text>siroheme + 2 H(+) = 12,18-didecarboxysiroheme + 2 CO2</text>
        <dbReference type="Rhea" id="RHEA:19093"/>
        <dbReference type="ChEBI" id="CHEBI:15378"/>
        <dbReference type="ChEBI" id="CHEBI:16526"/>
        <dbReference type="ChEBI" id="CHEBI:60052"/>
        <dbReference type="ChEBI" id="CHEBI:140497"/>
        <dbReference type="EC" id="4.1.1.111"/>
    </reaction>
</comment>
<accession>A0A6N0JQA4</accession>
<reference evidence="9 11" key="2">
    <citation type="submission" date="2024-05" db="EMBL/GenBank/DDBJ databases">
        <title>Achromobacter denitrificans. BP1, complete genome.</title>
        <authorList>
            <person name="Zhang B."/>
        </authorList>
    </citation>
    <scope>NUCLEOTIDE SEQUENCE [LARGE SCALE GENOMIC DNA]</scope>
    <source>
        <strain evidence="9 11">BP1</strain>
    </source>
</reference>
<dbReference type="AlphaFoldDB" id="A0A6N0JQA4"/>
<dbReference type="EMBL" id="CP154792">
    <property type="protein sequence ID" value="XAN16337.1"/>
    <property type="molecule type" value="Genomic_DNA"/>
</dbReference>
<name>A0A6N0JQA4_ACHDE</name>
<dbReference type="InterPro" id="IPR050684">
    <property type="entry name" value="HTH-Siroheme_Decarb"/>
</dbReference>
<feature type="domain" description="Siroheme decarboxylase NirL-like HTH" evidence="7">
    <location>
        <begin position="18"/>
        <end position="62"/>
    </location>
</feature>
<dbReference type="InterPro" id="IPR053953">
    <property type="entry name" value="NirdL-like_HTH"/>
</dbReference>
<dbReference type="Proteomes" id="UP000509782">
    <property type="component" value="Chromosome"/>
</dbReference>
<dbReference type="EC" id="4.1.1.111" evidence="4"/>
<evidence type="ECO:0000256" key="2">
    <source>
        <dbReference type="ARBA" id="ARBA00023444"/>
    </source>
</evidence>
<evidence type="ECO:0000259" key="6">
    <source>
        <dbReference type="Pfam" id="PF17805"/>
    </source>
</evidence>
<dbReference type="PANTHER" id="PTHR43413">
    <property type="entry name" value="TRANSCRIPTIONAL REGULATOR, ASNC FAMILY"/>
    <property type="match status" value="1"/>
</dbReference>
<evidence type="ECO:0000313" key="8">
    <source>
        <dbReference type="EMBL" id="QKQ49302.1"/>
    </source>
</evidence>
<organism evidence="8 10">
    <name type="scientific">Achromobacter denitrificans</name>
    <name type="common">Alcaligenes denitrificans</name>
    <dbReference type="NCBI Taxonomy" id="32002"/>
    <lineage>
        <taxon>Bacteria</taxon>
        <taxon>Pseudomonadati</taxon>
        <taxon>Pseudomonadota</taxon>
        <taxon>Betaproteobacteria</taxon>
        <taxon>Burkholderiales</taxon>
        <taxon>Alcaligenaceae</taxon>
        <taxon>Achromobacter</taxon>
    </lineage>
</organism>
<evidence type="ECO:0000256" key="4">
    <source>
        <dbReference type="ARBA" id="ARBA00023471"/>
    </source>
</evidence>
<dbReference type="EMBL" id="CP054569">
    <property type="protein sequence ID" value="QKQ49302.1"/>
    <property type="molecule type" value="Genomic_DNA"/>
</dbReference>
<dbReference type="Pfam" id="PF17805">
    <property type="entry name" value="AsnC_trans_reg2"/>
    <property type="match status" value="1"/>
</dbReference>
<dbReference type="Proteomes" id="UP001446337">
    <property type="component" value="Chromosome"/>
</dbReference>
<evidence type="ECO:0000313" key="10">
    <source>
        <dbReference type="Proteomes" id="UP000509782"/>
    </source>
</evidence>
<dbReference type="Gene3D" id="3.30.70.3460">
    <property type="match status" value="1"/>
</dbReference>
<dbReference type="RefSeq" id="WP_088446163.1">
    <property type="nucleotide sequence ID" value="NZ_BLWG01000032.1"/>
</dbReference>
<comment type="similarity">
    <text evidence="3">Belongs to the Ahb/Nir family.</text>
</comment>
<gene>
    <name evidence="9" type="ORF">AAIK43_34060</name>
    <name evidence="8" type="ORF">FOC81_22370</name>
</gene>
<keyword evidence="1" id="KW-0456">Lyase</keyword>
<feature type="domain" description="Siroheme decarboxylase AsnC-like ligand binding" evidence="6">
    <location>
        <begin position="80"/>
        <end position="152"/>
    </location>
</feature>
<sequence>MDDLRNPPGNGMALDDTDRALINHLQHGFPVCPRPFAEVGRALGLDEDVAIGRVARLRELGALTRFGPLFQIERAGGAYCLAAMAVPQWRWERVVEQVNRRIEVAHNYRRNHLLNMWFVLAAADAADIGACLRAIEEETGLPVLAFPKEREYFLEMKLEV</sequence>
<dbReference type="Pfam" id="PF22451">
    <property type="entry name" value="NirdL-like_HTH"/>
    <property type="match status" value="1"/>
</dbReference>
<reference evidence="8 10" key="1">
    <citation type="submission" date="2020-05" db="EMBL/GenBank/DDBJ databases">
        <title>FDA dAtabase for Regulatory Grade micrObial Sequences (FDA-ARGOS): Supporting development and validation of Infectious Disease Dx tests.</title>
        <authorList>
            <person name="Sproer C."/>
            <person name="Gronow S."/>
            <person name="Severitt S."/>
            <person name="Schroder I."/>
            <person name="Tallon L."/>
            <person name="Sadzewicz L."/>
            <person name="Zhao X."/>
            <person name="Vavikolanu K."/>
            <person name="Mehta A."/>
            <person name="Aluvathingal J."/>
            <person name="Nadendla S."/>
            <person name="Myers T."/>
            <person name="Yan Y."/>
            <person name="Sichtig H."/>
        </authorList>
    </citation>
    <scope>NUCLEOTIDE SEQUENCE [LARGE SCALE GENOMIC DNA]</scope>
    <source>
        <strain evidence="8 10">FDAARGOS_787</strain>
    </source>
</reference>